<dbReference type="AlphaFoldDB" id="A0A1I6NVE0"/>
<proteinExistence type="inferred from homology"/>
<dbReference type="Pfam" id="PF02798">
    <property type="entry name" value="GST_N"/>
    <property type="match status" value="1"/>
</dbReference>
<sequence length="229" mass="25498">MTETLTGTPLTLTAFDWVPPVAQGLVRDLRVRWALKEAALPYEVELLAMGTQGEPAHLARQPFGQVPVLTAAQTPMFESGAILWRIAEAGGDALLPPDRAGRDRTLSWVFAALNTVEPPITMHQQMTRLAVDKEAAEIMEREVRKAVERRLGQLQATMEGRDWLVAERFTAADLLMATVLRGLRHTQIVAQFPKLEDYLARCTARPAFREALAEQLAPFEENAPRYAAE</sequence>
<dbReference type="InterPro" id="IPR004046">
    <property type="entry name" value="GST_C"/>
</dbReference>
<name>A0A1I6NVE0_9RHOB</name>
<evidence type="ECO:0000259" key="3">
    <source>
        <dbReference type="PROSITE" id="PS50405"/>
    </source>
</evidence>
<evidence type="ECO:0000313" key="4">
    <source>
        <dbReference type="EMBL" id="SFS31913.1"/>
    </source>
</evidence>
<dbReference type="SFLD" id="SFLDS00019">
    <property type="entry name" value="Glutathione_Transferase_(cytos"/>
    <property type="match status" value="1"/>
</dbReference>
<dbReference type="RefSeq" id="WP_092426597.1">
    <property type="nucleotide sequence ID" value="NZ_FNCL01000008.1"/>
</dbReference>
<dbReference type="STRING" id="311180.SAMN04488050_101118"/>
<evidence type="ECO:0000313" key="5">
    <source>
        <dbReference type="Proteomes" id="UP000199392"/>
    </source>
</evidence>
<dbReference type="GO" id="GO:0016740">
    <property type="term" value="F:transferase activity"/>
    <property type="evidence" value="ECO:0007669"/>
    <property type="project" value="UniProtKB-KW"/>
</dbReference>
<accession>A0A1I6NVE0</accession>
<dbReference type="PANTHER" id="PTHR44051">
    <property type="entry name" value="GLUTATHIONE S-TRANSFERASE-RELATED"/>
    <property type="match status" value="1"/>
</dbReference>
<dbReference type="Gene3D" id="3.40.30.10">
    <property type="entry name" value="Glutaredoxin"/>
    <property type="match status" value="1"/>
</dbReference>
<dbReference type="InterPro" id="IPR036282">
    <property type="entry name" value="Glutathione-S-Trfase_C_sf"/>
</dbReference>
<feature type="domain" description="GST N-terminal" evidence="2">
    <location>
        <begin position="30"/>
        <end position="94"/>
    </location>
</feature>
<dbReference type="Proteomes" id="UP000199392">
    <property type="component" value="Unassembled WGS sequence"/>
</dbReference>
<dbReference type="EMBL" id="FOZW01000001">
    <property type="protein sequence ID" value="SFS31913.1"/>
    <property type="molecule type" value="Genomic_DNA"/>
</dbReference>
<evidence type="ECO:0000256" key="1">
    <source>
        <dbReference type="RuleBase" id="RU003494"/>
    </source>
</evidence>
<dbReference type="InterPro" id="IPR036249">
    <property type="entry name" value="Thioredoxin-like_sf"/>
</dbReference>
<keyword evidence="4" id="KW-0808">Transferase</keyword>
<dbReference type="SFLD" id="SFLDG00358">
    <property type="entry name" value="Main_(cytGST)"/>
    <property type="match status" value="1"/>
</dbReference>
<feature type="domain" description="GST C-terminal" evidence="3">
    <location>
        <begin position="98"/>
        <end position="219"/>
    </location>
</feature>
<comment type="similarity">
    <text evidence="1">Belongs to the GST superfamily.</text>
</comment>
<dbReference type="CDD" id="cd03046">
    <property type="entry name" value="GST_N_GTT1_like"/>
    <property type="match status" value="1"/>
</dbReference>
<dbReference type="SUPFAM" id="SSF47616">
    <property type="entry name" value="GST C-terminal domain-like"/>
    <property type="match status" value="1"/>
</dbReference>
<dbReference type="CDD" id="cd03207">
    <property type="entry name" value="GST_C_8"/>
    <property type="match status" value="1"/>
</dbReference>
<dbReference type="Pfam" id="PF00043">
    <property type="entry name" value="GST_C"/>
    <property type="match status" value="1"/>
</dbReference>
<dbReference type="OrthoDB" id="9811242at2"/>
<keyword evidence="5" id="KW-1185">Reference proteome</keyword>
<evidence type="ECO:0000259" key="2">
    <source>
        <dbReference type="PROSITE" id="PS50404"/>
    </source>
</evidence>
<dbReference type="PROSITE" id="PS50405">
    <property type="entry name" value="GST_CTER"/>
    <property type="match status" value="1"/>
</dbReference>
<dbReference type="InterPro" id="IPR040079">
    <property type="entry name" value="Glutathione_S-Trfase"/>
</dbReference>
<dbReference type="SUPFAM" id="SSF52833">
    <property type="entry name" value="Thioredoxin-like"/>
    <property type="match status" value="1"/>
</dbReference>
<dbReference type="InterPro" id="IPR010987">
    <property type="entry name" value="Glutathione-S-Trfase_C-like"/>
</dbReference>
<reference evidence="5" key="1">
    <citation type="submission" date="2016-10" db="EMBL/GenBank/DDBJ databases">
        <authorList>
            <person name="Varghese N."/>
            <person name="Submissions S."/>
        </authorList>
    </citation>
    <scope>NUCLEOTIDE SEQUENCE [LARGE SCALE GENOMIC DNA]</scope>
    <source>
        <strain evidence="5">DSM 26894</strain>
    </source>
</reference>
<protein>
    <submittedName>
        <fullName evidence="4">Glutathione S-transferase</fullName>
    </submittedName>
</protein>
<gene>
    <name evidence="4" type="ORF">SAMN04488050_101118</name>
</gene>
<organism evidence="4 5">
    <name type="scientific">Alloyangia pacifica</name>
    <dbReference type="NCBI Taxonomy" id="311180"/>
    <lineage>
        <taxon>Bacteria</taxon>
        <taxon>Pseudomonadati</taxon>
        <taxon>Pseudomonadota</taxon>
        <taxon>Alphaproteobacteria</taxon>
        <taxon>Rhodobacterales</taxon>
        <taxon>Roseobacteraceae</taxon>
        <taxon>Alloyangia</taxon>
    </lineage>
</organism>
<dbReference type="Gene3D" id="1.20.1050.10">
    <property type="match status" value="1"/>
</dbReference>
<dbReference type="PANTHER" id="PTHR44051:SF8">
    <property type="entry name" value="GLUTATHIONE S-TRANSFERASE GSTA"/>
    <property type="match status" value="1"/>
</dbReference>
<dbReference type="FunFam" id="3.40.30.10:FF:000331">
    <property type="entry name" value="Glutathione S-transferase"/>
    <property type="match status" value="1"/>
</dbReference>
<dbReference type="PROSITE" id="PS50404">
    <property type="entry name" value="GST_NTER"/>
    <property type="match status" value="1"/>
</dbReference>
<dbReference type="InterPro" id="IPR004045">
    <property type="entry name" value="Glutathione_S-Trfase_N"/>
</dbReference>